<reference evidence="3 4" key="1">
    <citation type="submission" date="2019-08" db="EMBL/GenBank/DDBJ databases">
        <authorList>
            <person name="Hu J."/>
        </authorList>
    </citation>
    <scope>NUCLEOTIDE SEQUENCE [LARGE SCALE GENOMIC DNA]</scope>
    <source>
        <strain evidence="3 4">NEAU-184</strain>
    </source>
</reference>
<comment type="caution">
    <text evidence="3">The sequence shown here is derived from an EMBL/GenBank/DDBJ whole genome shotgun (WGS) entry which is preliminary data.</text>
</comment>
<keyword evidence="3" id="KW-0547">Nucleotide-binding</keyword>
<dbReference type="PROSITE" id="PS51257">
    <property type="entry name" value="PROKAR_LIPOPROTEIN"/>
    <property type="match status" value="1"/>
</dbReference>
<evidence type="ECO:0000256" key="2">
    <source>
        <dbReference type="SAM" id="SignalP"/>
    </source>
</evidence>
<keyword evidence="3" id="KW-0067">ATP-binding</keyword>
<organism evidence="3 4">
    <name type="scientific">Agromyces mariniharenae</name>
    <dbReference type="NCBI Taxonomy" id="2604423"/>
    <lineage>
        <taxon>Bacteria</taxon>
        <taxon>Bacillati</taxon>
        <taxon>Actinomycetota</taxon>
        <taxon>Actinomycetes</taxon>
        <taxon>Micrococcales</taxon>
        <taxon>Microbacteriaceae</taxon>
        <taxon>Agromyces</taxon>
    </lineage>
</organism>
<dbReference type="RefSeq" id="WP_148731894.1">
    <property type="nucleotide sequence ID" value="NZ_VSSB01000001.1"/>
</dbReference>
<evidence type="ECO:0000313" key="3">
    <source>
        <dbReference type="EMBL" id="TYL52430.1"/>
    </source>
</evidence>
<keyword evidence="2" id="KW-0732">Signal</keyword>
<dbReference type="EMBL" id="VSSB01000001">
    <property type="protein sequence ID" value="TYL52430.1"/>
    <property type="molecule type" value="Genomic_DNA"/>
</dbReference>
<protein>
    <submittedName>
        <fullName evidence="3">Iron ABC transporter ATP-binding protein</fullName>
    </submittedName>
</protein>
<name>A0A5S4V772_9MICO</name>
<feature type="region of interest" description="Disordered" evidence="1">
    <location>
        <begin position="32"/>
        <end position="63"/>
    </location>
</feature>
<feature type="compositionally biased region" description="Low complexity" evidence="1">
    <location>
        <begin position="32"/>
        <end position="61"/>
    </location>
</feature>
<keyword evidence="4" id="KW-1185">Reference proteome</keyword>
<evidence type="ECO:0000313" key="4">
    <source>
        <dbReference type="Proteomes" id="UP000325243"/>
    </source>
</evidence>
<gene>
    <name evidence="3" type="ORF">FYC51_01295</name>
</gene>
<feature type="signal peptide" evidence="2">
    <location>
        <begin position="1"/>
        <end position="27"/>
    </location>
</feature>
<proteinExistence type="predicted"/>
<sequence length="206" mass="20778">MPRSPHLARTRPAGLALVAAASVALLAGCTPDAAEPTGTAAATTSPSDSATAAPEPTESAEPPVPFEIACDALLTADQLYAYNPNVGADPGYEPDGDDIATLVDEDAGTACGYLNQTSGEVIEVGVATPTTAAGEERRNQAALSSKPVPTYGTPPDVEGYFTQAGGTGEAQVFHGPYWIVIQSPALFEPGDAAQLVASVIANLPAA</sequence>
<dbReference type="AlphaFoldDB" id="A0A5S4V772"/>
<feature type="chain" id="PRO_5039520690" evidence="2">
    <location>
        <begin position="28"/>
        <end position="206"/>
    </location>
</feature>
<evidence type="ECO:0000256" key="1">
    <source>
        <dbReference type="SAM" id="MobiDB-lite"/>
    </source>
</evidence>
<dbReference type="Proteomes" id="UP000325243">
    <property type="component" value="Unassembled WGS sequence"/>
</dbReference>
<accession>A0A5S4V772</accession>
<dbReference type="GO" id="GO:0005524">
    <property type="term" value="F:ATP binding"/>
    <property type="evidence" value="ECO:0007669"/>
    <property type="project" value="UniProtKB-KW"/>
</dbReference>